<keyword evidence="2 8" id="KW-0808">Transferase</keyword>
<evidence type="ECO:0000313" key="11">
    <source>
        <dbReference type="EMBL" id="KAF2595112.1"/>
    </source>
</evidence>
<dbReference type="GO" id="GO:0010008">
    <property type="term" value="C:endosome membrane"/>
    <property type="evidence" value="ECO:0007669"/>
    <property type="project" value="TreeGrafter"/>
</dbReference>
<feature type="compositionally biased region" description="Basic and acidic residues" evidence="9">
    <location>
        <begin position="44"/>
        <end position="61"/>
    </location>
</feature>
<sequence length="1246" mass="140633">MTTTNSLSDSERSLSGECSVDGNSYERGNEDECSSHGSQEDVDSPLKDKKVDRQYTLERKSKSMPSDIQRDIYILGEKSIDNGVESVQFLSDREDDGAEMDAPPIWEPPEPLDPEDELEDAAADECCDGSKRAGSSSLEESKDGSSNQRKFNEENRRAMLAVANSKFNFIVSQLIQSAGFSLEEGESWSAIVARLCWEAASLLKPDIDGKPVDPAEYIKVKCIATGSCNESEVFKGLVFKKHAALKQMPTKYEHPRIMLVEGVLGQPLSGFSSLQSMDKDNDVYVKPVVDIIAALKPDVMLVEKSVSRDIQLSINEQKVTLVLDMKLHRLQRISRCIGSPIIPLESLSSQKLKHCDSFRIEKIVEEHNAVGDAEKKPTKTLMFLEGCPTRLGCTILLKGSHSERLKKVKEVVQDSFNLAYHLILEASFLADRQTMFSTIFPKQATLCVMETEKVPLSPPGKSSFETIDIPFSNGFDERSIQINGESDGEKAENWDSGGDHVFSHEPYNPVIFTGFSSLSAKLSKYFGLVENPESVPVTMDTDANSSHTEDATEKDERPLLLDPGLPVNTNSDDGERSPAENDIETTLESQSILVLVSKRNASKGMMCDQSHFSHIKFYKHFDVRLDRFLRDMFSQRSQCRTCGETPEAHLYYYAHQNKQLTIQIKRISVPKCLPGEAKGKIWMWSRCGKCKTKNGTRKSTKRVLISTAARSLSFGKFLELSFTQQTFLNRLCSCGHSLDKDFLHFFGLGSMVAMLSYSQVTSYTVSLPPMMLEPSIFIEVGWLEKEFHGVSWDEWFWLPFEDLRSKPIVDVEKEYLLKFEYVNNFTKENLHAVNQIITEEGSRLRISLRDEDFIVSDYEDEVSSLIACALAHLSDADNRLPLSRCIHGSLEGFLDKDQDSKQTVDREVSRFSSESTSRLEIPPPEVLVTFGSLKSVGKPKYSIVCLYADDFRDLRKRCCSSELDYIASLSRCKPWDAKGGKSKSVFAKTLDDRFIVKEIKKTEYESFVTFAPEYFKYMKDSYDLGNQTCLAKVLGIYQVIMSLESSLDHSTIISILLKSLMKRIGLQFEGTSVAILQVTVRQPKSGKEIRHDLMVMENLSFGRKITRQYDLKGALHARFTATSANGAEDVLLDQNFVNDMNKSPLYVSKTSKQNLQRAVYNDTAFLTSINVMDYSLLVGVDDESHELVCGIIDYLRQYTWDKQLETWVKSSLVVPKNVQPTVISPIDYKTRFRKFMKTHFLCVPDQ</sequence>
<dbReference type="InterPro" id="IPR027410">
    <property type="entry name" value="TCP-1-like_intermed_sf"/>
</dbReference>
<dbReference type="CDD" id="cd03334">
    <property type="entry name" value="Fab1_TCP"/>
    <property type="match status" value="1"/>
</dbReference>
<evidence type="ECO:0000256" key="6">
    <source>
        <dbReference type="ARBA" id="ARBA00023464"/>
    </source>
</evidence>
<dbReference type="Gene3D" id="3.30.810.10">
    <property type="entry name" value="2-Layer Sandwich"/>
    <property type="match status" value="1"/>
</dbReference>
<feature type="region of interest" description="Disordered" evidence="9">
    <location>
        <begin position="1"/>
        <end position="70"/>
    </location>
</feature>
<dbReference type="InterPro" id="IPR027483">
    <property type="entry name" value="PInositol-4-P-4/5-kinase_C_sf"/>
</dbReference>
<dbReference type="InterPro" id="IPR027409">
    <property type="entry name" value="GroEL-like_apical_dom_sf"/>
</dbReference>
<dbReference type="Pfam" id="PF00118">
    <property type="entry name" value="Cpn60_TCP1"/>
    <property type="match status" value="1"/>
</dbReference>
<accession>A0A8S9KM81</accession>
<dbReference type="FunFam" id="3.50.7.10:FF:000007">
    <property type="entry name" value="1-phosphatidylinositol 3-phosphate 5-kinase isoform X1"/>
    <property type="match status" value="1"/>
</dbReference>
<evidence type="ECO:0000256" key="9">
    <source>
        <dbReference type="SAM" id="MobiDB-lite"/>
    </source>
</evidence>
<dbReference type="SUPFAM" id="SSF54849">
    <property type="entry name" value="GroEL-intermediate domain like"/>
    <property type="match status" value="1"/>
</dbReference>
<feature type="region of interest" description="Disordered" evidence="9">
    <location>
        <begin position="536"/>
        <end position="581"/>
    </location>
</feature>
<evidence type="ECO:0000256" key="3">
    <source>
        <dbReference type="ARBA" id="ARBA00022741"/>
    </source>
</evidence>
<dbReference type="SUPFAM" id="SSF56104">
    <property type="entry name" value="SAICAR synthase-like"/>
    <property type="match status" value="1"/>
</dbReference>
<evidence type="ECO:0000256" key="2">
    <source>
        <dbReference type="ARBA" id="ARBA00022679"/>
    </source>
</evidence>
<keyword evidence="5 8" id="KW-0067">ATP-binding</keyword>
<feature type="non-terminal residue" evidence="11">
    <location>
        <position position="1"/>
    </location>
</feature>
<keyword evidence="4 8" id="KW-0418">Kinase</keyword>
<dbReference type="PANTHER" id="PTHR45748:SF4">
    <property type="entry name" value="1-PHOSPHATIDYLINOSITOL-3-PHOSPHATE 5-KINASE FAB1D-RELATED"/>
    <property type="match status" value="1"/>
</dbReference>
<dbReference type="EC" id="2.7.1.150" evidence="1"/>
<dbReference type="GO" id="GO:0046854">
    <property type="term" value="P:phosphatidylinositol phosphate biosynthetic process"/>
    <property type="evidence" value="ECO:0007669"/>
    <property type="project" value="TreeGrafter"/>
</dbReference>
<name>A0A8S9KM81_BRACR</name>
<dbReference type="InterPro" id="IPR027484">
    <property type="entry name" value="PInositol-4-P-5-kinase_N"/>
</dbReference>
<protein>
    <recommendedName>
        <fullName evidence="1">1-phosphatidylinositol-3-phosphate 5-kinase</fullName>
        <ecNumber evidence="1">2.7.1.150</ecNumber>
    </recommendedName>
    <alternativeName>
        <fullName evidence="7">Phosphatidylinositol 3-phosphate 5-kinase type III</fullName>
    </alternativeName>
</protein>
<feature type="region of interest" description="Disordered" evidence="9">
    <location>
        <begin position="94"/>
        <end position="151"/>
    </location>
</feature>
<evidence type="ECO:0000256" key="1">
    <source>
        <dbReference type="ARBA" id="ARBA00012009"/>
    </source>
</evidence>
<dbReference type="GO" id="GO:0000285">
    <property type="term" value="F:1-phosphatidylinositol-3-phosphate 5-kinase activity"/>
    <property type="evidence" value="ECO:0007669"/>
    <property type="project" value="UniProtKB-EC"/>
</dbReference>
<dbReference type="Gene3D" id="3.50.7.10">
    <property type="entry name" value="GroEL"/>
    <property type="match status" value="1"/>
</dbReference>
<proteinExistence type="predicted"/>
<feature type="domain" description="PIPK" evidence="10">
    <location>
        <begin position="874"/>
        <end position="1240"/>
    </location>
</feature>
<dbReference type="FunFam" id="3.30.810.10:FF:000001">
    <property type="entry name" value="1-phosphatidylinositol 3-phosphate 5-kinase FAB1"/>
    <property type="match status" value="1"/>
</dbReference>
<dbReference type="InterPro" id="IPR044769">
    <property type="entry name" value="PIKfyve_PIPKc"/>
</dbReference>
<dbReference type="InterPro" id="IPR002423">
    <property type="entry name" value="Cpn60/GroEL/TCP-1"/>
</dbReference>
<reference evidence="11" key="1">
    <citation type="submission" date="2019-12" db="EMBL/GenBank/DDBJ databases">
        <title>Genome sequencing and annotation of Brassica cretica.</title>
        <authorList>
            <person name="Studholme D.J."/>
            <person name="Sarris P.F."/>
        </authorList>
    </citation>
    <scope>NUCLEOTIDE SEQUENCE</scope>
    <source>
        <strain evidence="11">PFS-102/07</strain>
        <tissue evidence="11">Leaf</tissue>
    </source>
</reference>
<dbReference type="PANTHER" id="PTHR45748">
    <property type="entry name" value="1-PHOSPHATIDYLINOSITOL 3-PHOSPHATE 5-KINASE-RELATED"/>
    <property type="match status" value="1"/>
</dbReference>
<dbReference type="SUPFAM" id="SSF52029">
    <property type="entry name" value="GroEL apical domain-like"/>
    <property type="match status" value="1"/>
</dbReference>
<dbReference type="GO" id="GO:0005524">
    <property type="term" value="F:ATP binding"/>
    <property type="evidence" value="ECO:0007669"/>
    <property type="project" value="UniProtKB-UniRule"/>
</dbReference>
<feature type="compositionally biased region" description="Acidic residues" evidence="9">
    <location>
        <begin position="110"/>
        <end position="127"/>
    </location>
</feature>
<keyword evidence="3 8" id="KW-0547">Nucleotide-binding</keyword>
<evidence type="ECO:0000256" key="7">
    <source>
        <dbReference type="ARBA" id="ARBA00077223"/>
    </source>
</evidence>
<evidence type="ECO:0000256" key="4">
    <source>
        <dbReference type="ARBA" id="ARBA00022777"/>
    </source>
</evidence>
<dbReference type="Pfam" id="PF01504">
    <property type="entry name" value="PIP5K"/>
    <property type="match status" value="1"/>
</dbReference>
<dbReference type="SMART" id="SM00330">
    <property type="entry name" value="PIPKc"/>
    <property type="match status" value="1"/>
</dbReference>
<evidence type="ECO:0000256" key="5">
    <source>
        <dbReference type="ARBA" id="ARBA00022840"/>
    </source>
</evidence>
<dbReference type="InterPro" id="IPR002498">
    <property type="entry name" value="PInositol-4-P-4/5-kinase_core"/>
</dbReference>
<comment type="caution">
    <text evidence="11">The sequence shown here is derived from an EMBL/GenBank/DDBJ whole genome shotgun (WGS) entry which is preliminary data.</text>
</comment>
<dbReference type="Gene3D" id="3.30.800.10">
    <property type="entry name" value="Phosphatidylinositol Phosphate Kinase II Beta"/>
    <property type="match status" value="1"/>
</dbReference>
<dbReference type="CDD" id="cd17300">
    <property type="entry name" value="PIPKc_PIKfyve"/>
    <property type="match status" value="1"/>
</dbReference>
<dbReference type="AlphaFoldDB" id="A0A8S9KM81"/>
<evidence type="ECO:0000256" key="8">
    <source>
        <dbReference type="PROSITE-ProRule" id="PRU00781"/>
    </source>
</evidence>
<evidence type="ECO:0000259" key="10">
    <source>
        <dbReference type="PROSITE" id="PS51455"/>
    </source>
</evidence>
<dbReference type="PROSITE" id="PS51455">
    <property type="entry name" value="PIPK"/>
    <property type="match status" value="1"/>
</dbReference>
<feature type="compositionally biased region" description="Basic and acidic residues" evidence="9">
    <location>
        <begin position="547"/>
        <end position="559"/>
    </location>
</feature>
<comment type="subunit">
    <text evidence="6">Component of the PI(3,5)P2 regulatory complex at least composed of ATG18, SAC/FIG4, FAB1 and VAC14.</text>
</comment>
<gene>
    <name evidence="11" type="ORF">F2Q70_00043305</name>
</gene>
<dbReference type="EMBL" id="QGKY02000164">
    <property type="protein sequence ID" value="KAF2595112.1"/>
    <property type="molecule type" value="Genomic_DNA"/>
</dbReference>
<organism evidence="11">
    <name type="scientific">Brassica cretica</name>
    <name type="common">Mustard</name>
    <dbReference type="NCBI Taxonomy" id="69181"/>
    <lineage>
        <taxon>Eukaryota</taxon>
        <taxon>Viridiplantae</taxon>
        <taxon>Streptophyta</taxon>
        <taxon>Embryophyta</taxon>
        <taxon>Tracheophyta</taxon>
        <taxon>Spermatophyta</taxon>
        <taxon>Magnoliopsida</taxon>
        <taxon>eudicotyledons</taxon>
        <taxon>Gunneridae</taxon>
        <taxon>Pentapetalae</taxon>
        <taxon>rosids</taxon>
        <taxon>malvids</taxon>
        <taxon>Brassicales</taxon>
        <taxon>Brassicaceae</taxon>
        <taxon>Brassiceae</taxon>
        <taxon>Brassica</taxon>
    </lineage>
</organism>